<feature type="domain" description="Major facilitator superfamily (MFS) profile" evidence="8">
    <location>
        <begin position="33"/>
        <end position="518"/>
    </location>
</feature>
<organism evidence="9 10">
    <name type="scientific">Streptomyces microflavus</name>
    <name type="common">Streptomyces lipmanii</name>
    <dbReference type="NCBI Taxonomy" id="1919"/>
    <lineage>
        <taxon>Bacteria</taxon>
        <taxon>Bacillati</taxon>
        <taxon>Actinomycetota</taxon>
        <taxon>Actinomycetes</taxon>
        <taxon>Kitasatosporales</taxon>
        <taxon>Streptomycetaceae</taxon>
        <taxon>Streptomyces</taxon>
    </lineage>
</organism>
<dbReference type="CDD" id="cd17321">
    <property type="entry name" value="MFS_MMR_MDR_like"/>
    <property type="match status" value="1"/>
</dbReference>
<dbReference type="AlphaFoldDB" id="A0A6N9VAI1"/>
<evidence type="ECO:0000256" key="6">
    <source>
        <dbReference type="SAM" id="MobiDB-lite"/>
    </source>
</evidence>
<feature type="transmembrane region" description="Helical" evidence="7">
    <location>
        <begin position="32"/>
        <end position="49"/>
    </location>
</feature>
<feature type="transmembrane region" description="Helical" evidence="7">
    <location>
        <begin position="357"/>
        <end position="379"/>
    </location>
</feature>
<dbReference type="PANTHER" id="PTHR42718">
    <property type="entry name" value="MAJOR FACILITATOR SUPERFAMILY MULTIDRUG TRANSPORTER MFSC"/>
    <property type="match status" value="1"/>
</dbReference>
<keyword evidence="3 7" id="KW-1133">Transmembrane helix</keyword>
<feature type="transmembrane region" description="Helical" evidence="7">
    <location>
        <begin position="244"/>
        <end position="266"/>
    </location>
</feature>
<feature type="transmembrane region" description="Helical" evidence="7">
    <location>
        <begin position="185"/>
        <end position="204"/>
    </location>
</feature>
<accession>A0A6N9VAI1</accession>
<feature type="transmembrane region" description="Helical" evidence="7">
    <location>
        <begin position="99"/>
        <end position="118"/>
    </location>
</feature>
<dbReference type="InterPro" id="IPR020846">
    <property type="entry name" value="MFS_dom"/>
</dbReference>
<dbReference type="Pfam" id="PF07690">
    <property type="entry name" value="MFS_1"/>
    <property type="match status" value="1"/>
</dbReference>
<dbReference type="GO" id="GO:0046677">
    <property type="term" value="P:response to antibiotic"/>
    <property type="evidence" value="ECO:0007669"/>
    <property type="project" value="UniProtKB-KW"/>
</dbReference>
<dbReference type="SUPFAM" id="SSF103473">
    <property type="entry name" value="MFS general substrate transporter"/>
    <property type="match status" value="1"/>
</dbReference>
<feature type="transmembrane region" description="Helical" evidence="7">
    <location>
        <begin position="315"/>
        <end position="336"/>
    </location>
</feature>
<protein>
    <submittedName>
        <fullName evidence="9">MFS transporter</fullName>
    </submittedName>
</protein>
<proteinExistence type="predicted"/>
<evidence type="ECO:0000256" key="2">
    <source>
        <dbReference type="ARBA" id="ARBA00022692"/>
    </source>
</evidence>
<evidence type="ECO:0000313" key="9">
    <source>
        <dbReference type="EMBL" id="NEB68258.1"/>
    </source>
</evidence>
<keyword evidence="5" id="KW-0046">Antibiotic resistance</keyword>
<comment type="subcellular location">
    <subcellularLocation>
        <location evidence="1">Cell membrane</location>
        <topology evidence="1">Multi-pass membrane protein</topology>
    </subcellularLocation>
</comment>
<gene>
    <name evidence="9" type="ORF">G3I39_14565</name>
</gene>
<evidence type="ECO:0000259" key="8">
    <source>
        <dbReference type="PROSITE" id="PS50850"/>
    </source>
</evidence>
<dbReference type="Gene3D" id="1.20.1720.10">
    <property type="entry name" value="Multidrug resistance protein D"/>
    <property type="match status" value="1"/>
</dbReference>
<keyword evidence="2 7" id="KW-0812">Transmembrane</keyword>
<dbReference type="EMBL" id="JAAGME010000607">
    <property type="protein sequence ID" value="NEB68258.1"/>
    <property type="molecule type" value="Genomic_DNA"/>
</dbReference>
<dbReference type="RefSeq" id="WP_032776394.1">
    <property type="nucleotide sequence ID" value="NZ_JAAGME010000607.1"/>
</dbReference>
<comment type="caution">
    <text evidence="9">The sequence shown here is derived from an EMBL/GenBank/DDBJ whole genome shotgun (WGS) entry which is preliminary data.</text>
</comment>
<dbReference type="Proteomes" id="UP000471648">
    <property type="component" value="Unassembled WGS sequence"/>
</dbReference>
<feature type="transmembrane region" description="Helical" evidence="7">
    <location>
        <begin position="497"/>
        <end position="514"/>
    </location>
</feature>
<dbReference type="GO" id="GO:0022857">
    <property type="term" value="F:transmembrane transporter activity"/>
    <property type="evidence" value="ECO:0007669"/>
    <property type="project" value="InterPro"/>
</dbReference>
<feature type="transmembrane region" description="Helical" evidence="7">
    <location>
        <begin position="124"/>
        <end position="145"/>
    </location>
</feature>
<feature type="region of interest" description="Disordered" evidence="6">
    <location>
        <begin position="521"/>
        <end position="570"/>
    </location>
</feature>
<feature type="region of interest" description="Disordered" evidence="6">
    <location>
        <begin position="1"/>
        <end position="24"/>
    </location>
</feature>
<dbReference type="InterPro" id="IPR011701">
    <property type="entry name" value="MFS"/>
</dbReference>
<reference evidence="9 10" key="1">
    <citation type="submission" date="2020-01" db="EMBL/GenBank/DDBJ databases">
        <title>Insect and environment-associated Actinomycetes.</title>
        <authorList>
            <person name="Currrie C."/>
            <person name="Chevrette M."/>
            <person name="Carlson C."/>
            <person name="Stubbendieck R."/>
            <person name="Wendt-Pienkowski E."/>
        </authorList>
    </citation>
    <scope>NUCLEOTIDE SEQUENCE [LARGE SCALE GENOMIC DNA]</scope>
    <source>
        <strain evidence="9 10">SID14438</strain>
    </source>
</reference>
<evidence type="ECO:0000256" key="5">
    <source>
        <dbReference type="ARBA" id="ARBA00023251"/>
    </source>
</evidence>
<feature type="transmembrane region" description="Helical" evidence="7">
    <location>
        <begin position="216"/>
        <end position="238"/>
    </location>
</feature>
<dbReference type="Gene3D" id="1.20.1250.20">
    <property type="entry name" value="MFS general substrate transporter like domains"/>
    <property type="match status" value="1"/>
</dbReference>
<dbReference type="PROSITE" id="PS50850">
    <property type="entry name" value="MFS"/>
    <property type="match status" value="1"/>
</dbReference>
<feature type="compositionally biased region" description="Low complexity" evidence="6">
    <location>
        <begin position="557"/>
        <end position="570"/>
    </location>
</feature>
<evidence type="ECO:0000256" key="4">
    <source>
        <dbReference type="ARBA" id="ARBA00023136"/>
    </source>
</evidence>
<name>A0A6N9VAI1_STRMI</name>
<evidence type="ECO:0000313" key="10">
    <source>
        <dbReference type="Proteomes" id="UP000471648"/>
    </source>
</evidence>
<dbReference type="GO" id="GO:0005886">
    <property type="term" value="C:plasma membrane"/>
    <property type="evidence" value="ECO:0007669"/>
    <property type="project" value="UniProtKB-SubCell"/>
</dbReference>
<dbReference type="PANTHER" id="PTHR42718:SF42">
    <property type="entry name" value="EXPORT PROTEIN"/>
    <property type="match status" value="1"/>
</dbReference>
<feature type="transmembrane region" description="Helical" evidence="7">
    <location>
        <begin position="287"/>
        <end position="309"/>
    </location>
</feature>
<feature type="transmembrane region" description="Helical" evidence="7">
    <location>
        <begin position="69"/>
        <end position="87"/>
    </location>
</feature>
<keyword evidence="4 7" id="KW-0472">Membrane</keyword>
<evidence type="ECO:0000256" key="7">
    <source>
        <dbReference type="SAM" id="Phobius"/>
    </source>
</evidence>
<feature type="transmembrane region" description="Helical" evidence="7">
    <location>
        <begin position="157"/>
        <end position="179"/>
    </location>
</feature>
<evidence type="ECO:0000256" key="3">
    <source>
        <dbReference type="ARBA" id="ARBA00022989"/>
    </source>
</evidence>
<sequence>MRDRQPAEGAFAEPGPGSPDGTGTPGPRQLRMILVAVSVALMAVIASVSGLNVAQTDLAVEFGASQSTVLWIINIYTLALAALLLPLGAIGDRIGRKPMLVAGLIVFGVASVLAGLAPTAGIMLAARVLSGVGAAMIMPITLAVITSTFPEAERGKAIGVWTGVAGGGGVIGMFLSALLVDVASWRWLFVLPVALVGVALALTLRSVPDSREHAGHSFDTVGALTSVVAVTGLIFALQEGPEKGWSASVTLSALAVGVLAAAAFVARELRRRESALLDVRLFRERRPASGSVTLLVVFGVQAGIAVVLFPFLQAVLGWSGLLSTLALMPMAVLMMLTSGLAPRLAARVGARTTMATGIALGGAGLALMALFVSVGGGYLSILPGMLAMGLGMGLAMTPSTEAITASLPRERQGVASALNDVTREFGTALGVALLGALLSAGYRSSVDDRLSGIPRDAADTAREGVANAVEAAGGAGPHRQALLDAAQRSFVDGWQQAMWAGVAVMAALLLLVLLRGPKRQDPGAGAGAPTLREAVTAASPAAPTDRPVPPGHAADLPGSTPGSSPSRPTR</sequence>
<evidence type="ECO:0000256" key="1">
    <source>
        <dbReference type="ARBA" id="ARBA00004651"/>
    </source>
</evidence>
<dbReference type="InterPro" id="IPR036259">
    <property type="entry name" value="MFS_trans_sf"/>
</dbReference>